<sequence length="384" mass="42591">MKRYFYTLPLLAATLTLSSCFKEEPLNSECDITHVSLHTDNPLATFYQLSDTARDVLSTDSLISFEVRRDHEADLSLLTPTLQLTPGAKAVMTGSEVDNATGGKWYYQVVSEDGHWHRNYTVEVRPMARMTNDTVRFDFEHYELEPKGHYYVWHILRNDGSSAGDWANGNPGFSLSMGSAKPDEYPTAPLADGYDGAAVKLTTRSTGPFGAMVNKRIAAGNLFIGTFDMASALTDAMKATHFGQVFDRQPMKLTGYYTYQPGTTFQDPKGNTVADRTDQAAIYAVLYRNHDDQGNAVTLYGDNVKTSPQIVAIADMGMVKPTKEWTPFSIDFNYLSDIDLDLLKQRGYSLTIVFSSSADGDQFEGAIGSTLCVDKVRLVCKKEQ</sequence>
<keyword evidence="3" id="KW-1185">Reference proteome</keyword>
<name>A0A7K0KEF1_9BACT</name>
<organism evidence="2 3">
    <name type="scientific">Hallella mizrahii</name>
    <dbReference type="NCBI Taxonomy" id="2606637"/>
    <lineage>
        <taxon>Bacteria</taxon>
        <taxon>Pseudomonadati</taxon>
        <taxon>Bacteroidota</taxon>
        <taxon>Bacteroidia</taxon>
        <taxon>Bacteroidales</taxon>
        <taxon>Prevotellaceae</taxon>
        <taxon>Hallella</taxon>
    </lineage>
</organism>
<dbReference type="InterPro" id="IPR038653">
    <property type="entry name" value="Put_CMD_sf"/>
</dbReference>
<dbReference type="InterPro" id="IPR025112">
    <property type="entry name" value="PCMD"/>
</dbReference>
<evidence type="ECO:0000259" key="1">
    <source>
        <dbReference type="Pfam" id="PF13201"/>
    </source>
</evidence>
<protein>
    <submittedName>
        <fullName evidence="2">Glycoside hydrolase xylanase</fullName>
    </submittedName>
</protein>
<dbReference type="Pfam" id="PF13201">
    <property type="entry name" value="PCMD"/>
    <property type="match status" value="1"/>
</dbReference>
<dbReference type="AlphaFoldDB" id="A0A7K0KEF1"/>
<reference evidence="2 3" key="1">
    <citation type="submission" date="2019-08" db="EMBL/GenBank/DDBJ databases">
        <title>In-depth cultivation of the pig gut microbiome towards novel bacterial diversity and tailored functional studies.</title>
        <authorList>
            <person name="Wylensek D."/>
            <person name="Hitch T.C.A."/>
            <person name="Clavel T."/>
        </authorList>
    </citation>
    <scope>NUCLEOTIDE SEQUENCE [LARGE SCALE GENOMIC DNA]</scope>
    <source>
        <strain evidence="2 3">LKV-178-WT-2A</strain>
    </source>
</reference>
<evidence type="ECO:0000313" key="2">
    <source>
        <dbReference type="EMBL" id="MST84313.1"/>
    </source>
</evidence>
<proteinExistence type="predicted"/>
<evidence type="ECO:0000313" key="3">
    <source>
        <dbReference type="Proteomes" id="UP000438914"/>
    </source>
</evidence>
<dbReference type="PROSITE" id="PS51257">
    <property type="entry name" value="PROKAR_LIPOPROTEIN"/>
    <property type="match status" value="1"/>
</dbReference>
<keyword evidence="2" id="KW-0119">Carbohydrate metabolism</keyword>
<comment type="caution">
    <text evidence="2">The sequence shown here is derived from an EMBL/GenBank/DDBJ whole genome shotgun (WGS) entry which is preliminary data.</text>
</comment>
<gene>
    <name evidence="2" type="ORF">FYJ73_06470</name>
</gene>
<dbReference type="RefSeq" id="WP_154533900.1">
    <property type="nucleotide sequence ID" value="NZ_VUNG01000012.1"/>
</dbReference>
<dbReference type="Gene3D" id="2.60.40.2340">
    <property type="match status" value="1"/>
</dbReference>
<dbReference type="GO" id="GO:0016798">
    <property type="term" value="F:hydrolase activity, acting on glycosyl bonds"/>
    <property type="evidence" value="ECO:0007669"/>
    <property type="project" value="UniProtKB-KW"/>
</dbReference>
<keyword evidence="2" id="KW-0378">Hydrolase</keyword>
<dbReference type="Proteomes" id="UP000438914">
    <property type="component" value="Unassembled WGS sequence"/>
</dbReference>
<dbReference type="GO" id="GO:0045493">
    <property type="term" value="P:xylan catabolic process"/>
    <property type="evidence" value="ECO:0007669"/>
    <property type="project" value="UniProtKB-KW"/>
</dbReference>
<keyword evidence="2" id="KW-0858">Xylan degradation</keyword>
<feature type="domain" description="Putative carbohydrate metabolism" evidence="1">
    <location>
        <begin position="138"/>
        <end position="378"/>
    </location>
</feature>
<dbReference type="EMBL" id="VUNG01000012">
    <property type="protein sequence ID" value="MST84313.1"/>
    <property type="molecule type" value="Genomic_DNA"/>
</dbReference>
<dbReference type="Gene3D" id="2.60.120.890">
    <property type="entry name" value="BT2081, beta-jelly-roll domain"/>
    <property type="match status" value="1"/>
</dbReference>
<accession>A0A7K0KEF1</accession>
<keyword evidence="2" id="KW-0624">Polysaccharide degradation</keyword>
<keyword evidence="2" id="KW-0326">Glycosidase</keyword>